<dbReference type="RefSeq" id="WP_168105631.1">
    <property type="nucleotide sequence ID" value="NZ_VTOX01000001.1"/>
</dbReference>
<proteinExistence type="predicted"/>
<dbReference type="InterPro" id="IPR025392">
    <property type="entry name" value="DUF4124"/>
</dbReference>
<feature type="compositionally biased region" description="Basic and acidic residues" evidence="1">
    <location>
        <begin position="87"/>
        <end position="124"/>
    </location>
</feature>
<accession>A0A7X6DCB3</accession>
<evidence type="ECO:0000256" key="1">
    <source>
        <dbReference type="SAM" id="MobiDB-lite"/>
    </source>
</evidence>
<dbReference type="Proteomes" id="UP000521868">
    <property type="component" value="Unassembled WGS sequence"/>
</dbReference>
<feature type="signal peptide" evidence="2">
    <location>
        <begin position="1"/>
        <end position="21"/>
    </location>
</feature>
<dbReference type="AlphaFoldDB" id="A0A7X6DCB3"/>
<feature type="region of interest" description="Disordered" evidence="1">
    <location>
        <begin position="31"/>
        <end position="131"/>
    </location>
</feature>
<gene>
    <name evidence="4" type="ORF">RAMLITH_01840</name>
</gene>
<keyword evidence="5" id="KW-1185">Reference proteome</keyword>
<dbReference type="Pfam" id="PF13511">
    <property type="entry name" value="DUF4124"/>
    <property type="match status" value="1"/>
</dbReference>
<evidence type="ECO:0000256" key="2">
    <source>
        <dbReference type="SAM" id="SignalP"/>
    </source>
</evidence>
<feature type="domain" description="DUF4124" evidence="3">
    <location>
        <begin position="9"/>
        <end position="64"/>
    </location>
</feature>
<sequence>MNVSRPLVLALALAVPAVCQAQWRWIDRNGQTVFSDQPPPPDTPAARILAQPGAKARPQADAAAAPAQPASRAAVPLRVGASAAKPIGKDKDLLEKKKQAEAAEEEKRKAQEEETARLRADNCTRAKRSKASFDSGVRITRMNDKGEREVLDDAQRAAEVKRLEALIARDCKPGGG</sequence>
<dbReference type="EMBL" id="VTOX01000001">
    <property type="protein sequence ID" value="NKE64549.1"/>
    <property type="molecule type" value="Genomic_DNA"/>
</dbReference>
<protein>
    <submittedName>
        <fullName evidence="4">DUF4124 domain-containing protein</fullName>
    </submittedName>
</protein>
<reference evidence="4 5" key="1">
    <citation type="journal article" date="2020" name="Nature">
        <title>Bacterial chemolithoautotrophy via manganese oxidation.</title>
        <authorList>
            <person name="Yu H."/>
            <person name="Leadbetter J.R."/>
        </authorList>
    </citation>
    <scope>NUCLEOTIDE SEQUENCE [LARGE SCALE GENOMIC DNA]</scope>
    <source>
        <strain evidence="4 5">RBP-1</strain>
    </source>
</reference>
<evidence type="ECO:0000259" key="3">
    <source>
        <dbReference type="Pfam" id="PF13511"/>
    </source>
</evidence>
<keyword evidence="2" id="KW-0732">Signal</keyword>
<comment type="caution">
    <text evidence="4">The sequence shown here is derived from an EMBL/GenBank/DDBJ whole genome shotgun (WGS) entry which is preliminary data.</text>
</comment>
<evidence type="ECO:0000313" key="5">
    <source>
        <dbReference type="Proteomes" id="UP000521868"/>
    </source>
</evidence>
<name>A0A7X6DCB3_9BURK</name>
<organism evidence="4 5">
    <name type="scientific">Ramlibacter lithotrophicus</name>
    <dbReference type="NCBI Taxonomy" id="2606681"/>
    <lineage>
        <taxon>Bacteria</taxon>
        <taxon>Pseudomonadati</taxon>
        <taxon>Pseudomonadota</taxon>
        <taxon>Betaproteobacteria</taxon>
        <taxon>Burkholderiales</taxon>
        <taxon>Comamonadaceae</taxon>
        <taxon>Ramlibacter</taxon>
    </lineage>
</organism>
<feature type="chain" id="PRO_5031257420" evidence="2">
    <location>
        <begin position="22"/>
        <end position="176"/>
    </location>
</feature>
<evidence type="ECO:0000313" key="4">
    <source>
        <dbReference type="EMBL" id="NKE64549.1"/>
    </source>
</evidence>
<feature type="compositionally biased region" description="Low complexity" evidence="1">
    <location>
        <begin position="52"/>
        <end position="76"/>
    </location>
</feature>